<dbReference type="InterPro" id="IPR052583">
    <property type="entry name" value="ATP-helicase/E3_Ub-Ligase"/>
</dbReference>
<dbReference type="InterPro" id="IPR027417">
    <property type="entry name" value="P-loop_NTPase"/>
</dbReference>
<dbReference type="Pfam" id="PF00097">
    <property type="entry name" value="zf-C3HC4"/>
    <property type="match status" value="1"/>
</dbReference>
<dbReference type="PROSITE" id="PS00518">
    <property type="entry name" value="ZF_RING_1"/>
    <property type="match status" value="1"/>
</dbReference>
<dbReference type="InterPro" id="IPR049730">
    <property type="entry name" value="SNF2/RAD54-like_C"/>
</dbReference>
<dbReference type="GO" id="GO:0016787">
    <property type="term" value="F:hydrolase activity"/>
    <property type="evidence" value="ECO:0007669"/>
    <property type="project" value="UniProtKB-KW"/>
</dbReference>
<evidence type="ECO:0000256" key="6">
    <source>
        <dbReference type="SAM" id="MobiDB-lite"/>
    </source>
</evidence>
<dbReference type="Gene3D" id="3.30.40.10">
    <property type="entry name" value="Zinc/RING finger domain, C3HC4 (zinc finger)"/>
    <property type="match status" value="2"/>
</dbReference>
<organism evidence="9 10">
    <name type="scientific">Psylliodes chrysocephalus</name>
    <dbReference type="NCBI Taxonomy" id="3402493"/>
    <lineage>
        <taxon>Eukaryota</taxon>
        <taxon>Metazoa</taxon>
        <taxon>Ecdysozoa</taxon>
        <taxon>Arthropoda</taxon>
        <taxon>Hexapoda</taxon>
        <taxon>Insecta</taxon>
        <taxon>Pterygota</taxon>
        <taxon>Neoptera</taxon>
        <taxon>Endopterygota</taxon>
        <taxon>Coleoptera</taxon>
        <taxon>Polyphaga</taxon>
        <taxon>Cucujiformia</taxon>
        <taxon>Chrysomeloidea</taxon>
        <taxon>Chrysomelidae</taxon>
        <taxon>Galerucinae</taxon>
        <taxon>Alticini</taxon>
        <taxon>Psylliodes</taxon>
    </lineage>
</organism>
<dbReference type="SMART" id="SM00184">
    <property type="entry name" value="RING"/>
    <property type="match status" value="1"/>
</dbReference>
<accession>A0A9P0D7R2</accession>
<dbReference type="GO" id="GO:0061630">
    <property type="term" value="F:ubiquitin protein ligase activity"/>
    <property type="evidence" value="ECO:0007669"/>
    <property type="project" value="TreeGrafter"/>
</dbReference>
<feature type="domain" description="RING-type" evidence="7">
    <location>
        <begin position="1208"/>
        <end position="1251"/>
    </location>
</feature>
<dbReference type="GO" id="GO:0000209">
    <property type="term" value="P:protein polyubiquitination"/>
    <property type="evidence" value="ECO:0007669"/>
    <property type="project" value="TreeGrafter"/>
</dbReference>
<dbReference type="Pfam" id="PF00176">
    <property type="entry name" value="SNF2-rel_dom"/>
    <property type="match status" value="1"/>
</dbReference>
<evidence type="ECO:0000313" key="10">
    <source>
        <dbReference type="Proteomes" id="UP001153636"/>
    </source>
</evidence>
<feature type="compositionally biased region" description="Acidic residues" evidence="6">
    <location>
        <begin position="336"/>
        <end position="345"/>
    </location>
</feature>
<dbReference type="InterPro" id="IPR014001">
    <property type="entry name" value="Helicase_ATP-bd"/>
</dbReference>
<dbReference type="SUPFAM" id="SSF57850">
    <property type="entry name" value="RING/U-box"/>
    <property type="match status" value="1"/>
</dbReference>
<dbReference type="PROSITE" id="PS01359">
    <property type="entry name" value="ZF_PHD_1"/>
    <property type="match status" value="1"/>
</dbReference>
<evidence type="ECO:0000256" key="1">
    <source>
        <dbReference type="ARBA" id="ARBA00022723"/>
    </source>
</evidence>
<dbReference type="SMART" id="SM00490">
    <property type="entry name" value="HELICc"/>
    <property type="match status" value="1"/>
</dbReference>
<feature type="domain" description="Helicase C-terminal" evidence="8">
    <location>
        <begin position="1287"/>
        <end position="1437"/>
    </location>
</feature>
<dbReference type="InterPro" id="IPR001650">
    <property type="entry name" value="Helicase_C-like"/>
</dbReference>
<gene>
    <name evidence="9" type="ORF">PSYICH_LOCUS13455</name>
</gene>
<evidence type="ECO:0000256" key="3">
    <source>
        <dbReference type="ARBA" id="ARBA00022801"/>
    </source>
</evidence>
<feature type="compositionally biased region" description="Basic and acidic residues" evidence="6">
    <location>
        <begin position="315"/>
        <end position="335"/>
    </location>
</feature>
<dbReference type="Gene3D" id="1.25.40.10">
    <property type="entry name" value="Tetratricopeptide repeat domain"/>
    <property type="match status" value="1"/>
</dbReference>
<dbReference type="GO" id="GO:0008270">
    <property type="term" value="F:zinc ion binding"/>
    <property type="evidence" value="ECO:0007669"/>
    <property type="project" value="UniProtKB-KW"/>
</dbReference>
<evidence type="ECO:0000259" key="8">
    <source>
        <dbReference type="PROSITE" id="PS51194"/>
    </source>
</evidence>
<dbReference type="OrthoDB" id="423559at2759"/>
<dbReference type="InterPro" id="IPR038718">
    <property type="entry name" value="SNF2-like_sf"/>
</dbReference>
<evidence type="ECO:0000256" key="4">
    <source>
        <dbReference type="ARBA" id="ARBA00022833"/>
    </source>
</evidence>
<dbReference type="Pfam" id="PF00271">
    <property type="entry name" value="Helicase_C"/>
    <property type="match status" value="1"/>
</dbReference>
<dbReference type="GO" id="GO:0005634">
    <property type="term" value="C:nucleus"/>
    <property type="evidence" value="ECO:0007669"/>
    <property type="project" value="TreeGrafter"/>
</dbReference>
<dbReference type="EMBL" id="OV651819">
    <property type="protein sequence ID" value="CAH1113514.1"/>
    <property type="molecule type" value="Genomic_DNA"/>
</dbReference>
<name>A0A9P0D7R2_9CUCU</name>
<dbReference type="Gene3D" id="3.40.50.10810">
    <property type="entry name" value="Tandem AAA-ATPase domain"/>
    <property type="match status" value="2"/>
</dbReference>
<dbReference type="InterPro" id="IPR011990">
    <property type="entry name" value="TPR-like_helical_dom_sf"/>
</dbReference>
<dbReference type="InterPro" id="IPR019786">
    <property type="entry name" value="Zinc_finger_PHD-type_CS"/>
</dbReference>
<dbReference type="InterPro" id="IPR018957">
    <property type="entry name" value="Znf_C3HC4_RING-type"/>
</dbReference>
<dbReference type="PROSITE" id="PS51194">
    <property type="entry name" value="HELICASE_CTER"/>
    <property type="match status" value="1"/>
</dbReference>
<dbReference type="InterPro" id="IPR013083">
    <property type="entry name" value="Znf_RING/FYVE/PHD"/>
</dbReference>
<dbReference type="InterPro" id="IPR001841">
    <property type="entry name" value="Znf_RING"/>
</dbReference>
<dbReference type="InterPro" id="IPR048686">
    <property type="entry name" value="SHPRH_helical_1st"/>
</dbReference>
<protein>
    <recommendedName>
        <fullName evidence="11">E3 ubiquitin-protein ligase SHPRH</fullName>
    </recommendedName>
</protein>
<dbReference type="PANTHER" id="PTHR45865:SF1">
    <property type="entry name" value="E3 UBIQUITIN-PROTEIN LIGASE SHPRH"/>
    <property type="match status" value="1"/>
</dbReference>
<dbReference type="SUPFAM" id="SSF57903">
    <property type="entry name" value="FYVE/PHD zinc finger"/>
    <property type="match status" value="1"/>
</dbReference>
<keyword evidence="10" id="KW-1185">Reference proteome</keyword>
<evidence type="ECO:0008006" key="11">
    <source>
        <dbReference type="Google" id="ProtNLM"/>
    </source>
</evidence>
<dbReference type="GO" id="GO:0005737">
    <property type="term" value="C:cytoplasm"/>
    <property type="evidence" value="ECO:0007669"/>
    <property type="project" value="UniProtKB-ARBA"/>
</dbReference>
<keyword evidence="1" id="KW-0479">Metal-binding</keyword>
<keyword evidence="2 5" id="KW-0863">Zinc-finger</keyword>
<dbReference type="InterPro" id="IPR048695">
    <property type="entry name" value="SHPRH_helical_2nd"/>
</dbReference>
<evidence type="ECO:0000259" key="7">
    <source>
        <dbReference type="PROSITE" id="PS50089"/>
    </source>
</evidence>
<evidence type="ECO:0000313" key="9">
    <source>
        <dbReference type="EMBL" id="CAH1113514.1"/>
    </source>
</evidence>
<dbReference type="InterPro" id="IPR000330">
    <property type="entry name" value="SNF2_N"/>
</dbReference>
<dbReference type="InterPro" id="IPR017907">
    <property type="entry name" value="Znf_RING_CS"/>
</dbReference>
<feature type="region of interest" description="Disordered" evidence="6">
    <location>
        <begin position="315"/>
        <end position="376"/>
    </location>
</feature>
<evidence type="ECO:0000256" key="2">
    <source>
        <dbReference type="ARBA" id="ARBA00022771"/>
    </source>
</evidence>
<dbReference type="SUPFAM" id="SSF52540">
    <property type="entry name" value="P-loop containing nucleoside triphosphate hydrolases"/>
    <property type="match status" value="2"/>
</dbReference>
<dbReference type="Pfam" id="PF21325">
    <property type="entry name" value="SHPRH_helical-1st"/>
    <property type="match status" value="1"/>
</dbReference>
<dbReference type="InterPro" id="IPR011011">
    <property type="entry name" value="Znf_FYVE_PHD"/>
</dbReference>
<keyword evidence="3" id="KW-0378">Hydrolase</keyword>
<dbReference type="Proteomes" id="UP001153636">
    <property type="component" value="Chromosome 7"/>
</dbReference>
<dbReference type="Pfam" id="PF21324">
    <property type="entry name" value="SHPRH_helical-2nd"/>
    <property type="match status" value="1"/>
</dbReference>
<dbReference type="GO" id="GO:0005524">
    <property type="term" value="F:ATP binding"/>
    <property type="evidence" value="ECO:0007669"/>
    <property type="project" value="InterPro"/>
</dbReference>
<evidence type="ECO:0000256" key="5">
    <source>
        <dbReference type="PROSITE-ProRule" id="PRU00175"/>
    </source>
</evidence>
<dbReference type="SMART" id="SM00487">
    <property type="entry name" value="DEXDc"/>
    <property type="match status" value="1"/>
</dbReference>
<dbReference type="Gene3D" id="3.40.50.300">
    <property type="entry name" value="P-loop containing nucleotide triphosphate hydrolases"/>
    <property type="match status" value="1"/>
</dbReference>
<dbReference type="PROSITE" id="PS50089">
    <property type="entry name" value="ZF_RING_2"/>
    <property type="match status" value="1"/>
</dbReference>
<dbReference type="CDD" id="cd18793">
    <property type="entry name" value="SF2_C_SNF"/>
    <property type="match status" value="1"/>
</dbReference>
<sequence length="1604" mass="182549">MGRSKNSPKKRSNSMDVSGPCMDYIPVIKKRKRKIQNKSEILFNISLSSNSSTKLYLGEILLGPTNNIFPQDYEKVKISFRFSEDIDQELCDDDDVRDAIIVVCDTILVVIKSITDTHFIKELVKEKIFSFDFVYKDENVYLKIYFGILPLPHFSPKLGNTIKTLFSMVLNGIDLLLDDSFTSSHKKNHGSSEISKLYEKLSEMRKTDGYIKNEIAQHIYLRPTLRHYQEQSVHWMLHREHIQNNCTDKLHPLYTEIKLESNFVIYFDKYTGFVTSEKPIISPNSKGGILADEMGLGKTVEVLACILLNPKIEESNKNSDESEPVAKKATEAKIDDSDENSDTESEPIAKSRTKNRRILDSDDESDTDFTPKISKQPKKLKIKVPLDNDNIDEPKILNVPENWVKPSSRKSVNKVALEMWYNSILSGMSTVNNNINENPNRISVQCICGSNSEDDAIKCTKCPKYQHKKCLGYKKSLGKYMCPQCWIDEPLLESKATLIVTPVSLKTQWCKEICNHVKGNIKILQYEGASAVSVYPTDLKEYDIVLTTYAVLQNELRLTQNGQPLNLRKERKYSAPGSPLTRLNWWRLCLDEAQAVEMPGRLVSEMARKITAVHRWAVTGTPISKNISDLYGLIDYLQISPYNDDITWKKILYEPYLNGNEKPLLDFLFDVLWRTAKKDVTDQINIPKQTYLEHTLEFSAVEKYFYKREHELISNNFLSKVRKFDLSLHLENLDKSTLKKLLAPLLTLRHTCTHPNTVRGRYLATKKQVTSMKELLSALILKNTNDSEDCLRLIISSLNGMAGIYLLLDNPQEAINRYREVLQLATRFSGERDESKLNIDKPQVIHTMYNLAEVLDTHTPDQPTLRDANLRSDRDDLEKKYMEKFIVESYSAFDSFNTIMSNVEKMQNSFVLKNGQWYSDGLNWIFINGHFEELHSKIESACDRACVNNTLRATSERTMLQLIYRWDEDLSDLRSELFQTVEDLYNYEKEGEQRIVVKEDLVTEAMNCHLRPQKKGKQPPKCPVCLANDTLKKYEGRLFGMIERQRTFEDMSLQGAWKPTLQELVLKAILVVLKSKKSKPEFIKDGQIHVAIIDNIKKEFKELRRLWTFLDQQICAKDELDICKVRLQLKTENETVKVNSTLKNLNYKIESRAETIHLLSVHELGYQMALLDNDVKQHSVKLEKLLGTQSYLDNLRKQQYEGQSPDPCPICKNALEQHWSILSCGHSYCLECIQILLEQSAGDHIQCSICRNKQKYQDVSYIKAGGNTTDDNDAKTIKGNYSTKIEAVIRVLLGLKDENPDVKVLLFSSWITILKSLKNALNENSISCELGQSGTLDSRITSFKDPSKKIMVLLLPINLGSKGLNLVEATHVILVEPVLNPADELQAIGRISRIGQTKATFVHKFLITNTIEENIHQATTSNAEHWEKSRVTLQHLVDLFHVAAVSEPSTSSEVVVNEIIEDVSLNETQDLEPSGSIIEIDEDEIDSESNNSSVVENSICSLNVIRTSNTSESTHVDDTAVSFESIGIDNDVVISDSSLLLNADNTGTLEPYICSSNVPVAADFSSDSVEPMKIDEDVSQSSLTLETSLSNLDVIKTSYGPLNC</sequence>
<proteinExistence type="predicted"/>
<reference evidence="9" key="1">
    <citation type="submission" date="2022-01" db="EMBL/GenBank/DDBJ databases">
        <authorList>
            <person name="King R."/>
        </authorList>
    </citation>
    <scope>NUCLEOTIDE SEQUENCE</scope>
</reference>
<dbReference type="GO" id="GO:0006974">
    <property type="term" value="P:DNA damage response"/>
    <property type="evidence" value="ECO:0007669"/>
    <property type="project" value="TreeGrafter"/>
</dbReference>
<dbReference type="CDD" id="cd16569">
    <property type="entry name" value="RING-HC_SHPRH-like"/>
    <property type="match status" value="1"/>
</dbReference>
<keyword evidence="4" id="KW-0862">Zinc</keyword>
<dbReference type="PANTHER" id="PTHR45865">
    <property type="entry name" value="E3 UBIQUITIN-PROTEIN LIGASE SHPRH FAMILY MEMBER"/>
    <property type="match status" value="1"/>
</dbReference>